<feature type="non-terminal residue" evidence="2">
    <location>
        <position position="235"/>
    </location>
</feature>
<dbReference type="PANTHER" id="PTHR10063">
    <property type="entry name" value="TUBERIN"/>
    <property type="match status" value="1"/>
</dbReference>
<feature type="compositionally biased region" description="Polar residues" evidence="1">
    <location>
        <begin position="218"/>
        <end position="229"/>
    </location>
</feature>
<evidence type="ECO:0000313" key="2">
    <source>
        <dbReference type="EMBL" id="KFV14785.1"/>
    </source>
</evidence>
<feature type="compositionally biased region" description="Polar residues" evidence="1">
    <location>
        <begin position="99"/>
        <end position="117"/>
    </location>
</feature>
<dbReference type="GO" id="GO:0005634">
    <property type="term" value="C:nucleus"/>
    <property type="evidence" value="ECO:0007669"/>
    <property type="project" value="InterPro"/>
</dbReference>
<dbReference type="InterPro" id="IPR027107">
    <property type="entry name" value="Tuberin/Ral-act_asu"/>
</dbReference>
<protein>
    <submittedName>
        <fullName evidence="2">Ral GTPase-activating protein subunit alpha-1</fullName>
    </submittedName>
</protein>
<reference evidence="2 3" key="1">
    <citation type="submission" date="2014-04" db="EMBL/GenBank/DDBJ databases">
        <title>Genome evolution of avian class.</title>
        <authorList>
            <person name="Zhang G."/>
            <person name="Li C."/>
        </authorList>
    </citation>
    <scope>NUCLEOTIDE SEQUENCE [LARGE SCALE GENOMIC DNA]</scope>
    <source>
        <strain evidence="2">BGI_N340</strain>
    </source>
</reference>
<sequence length="235" mass="27039">DIPQMRPKPHYVMVKKDAETNEAVYCTKEPFIKARVIVIRWLVSFWLEPKPHTGPHIPGMEGENVPKNIQRAAASMASREDSKSDSTDKQDRNAEPEQSHSNTSTLTEREPSSSSLCSIDEEHLTDIEIVRKVFSSKRSNVNFLTEIFRQAFLLPICEAAAMRKVVKVYQEWIHQEDKPLFMKEPEEIMQCTTVDCDESVVDHNSSEKVKEREEEKGMNSSHVRNSNWGRNGCYE</sequence>
<name>A0A093CFV9_TAUER</name>
<accession>A0A093CFV9</accession>
<dbReference type="AlphaFoldDB" id="A0A093CFV9"/>
<evidence type="ECO:0000256" key="1">
    <source>
        <dbReference type="SAM" id="MobiDB-lite"/>
    </source>
</evidence>
<dbReference type="GO" id="GO:0005737">
    <property type="term" value="C:cytoplasm"/>
    <property type="evidence" value="ECO:0007669"/>
    <property type="project" value="TreeGrafter"/>
</dbReference>
<organism evidence="2 3">
    <name type="scientific">Tauraco erythrolophus</name>
    <name type="common">Red-crested turaco</name>
    <dbReference type="NCBI Taxonomy" id="121530"/>
    <lineage>
        <taxon>Eukaryota</taxon>
        <taxon>Metazoa</taxon>
        <taxon>Chordata</taxon>
        <taxon>Craniata</taxon>
        <taxon>Vertebrata</taxon>
        <taxon>Euteleostomi</taxon>
        <taxon>Archelosauria</taxon>
        <taxon>Archosauria</taxon>
        <taxon>Dinosauria</taxon>
        <taxon>Saurischia</taxon>
        <taxon>Theropoda</taxon>
        <taxon>Coelurosauria</taxon>
        <taxon>Aves</taxon>
        <taxon>Neognathae</taxon>
        <taxon>Neoaves</taxon>
        <taxon>Otidimorphae</taxon>
        <taxon>Musophagiformes</taxon>
        <taxon>Musophagidae</taxon>
        <taxon>Tauraco</taxon>
    </lineage>
</organism>
<dbReference type="Proteomes" id="UP000053661">
    <property type="component" value="Unassembled WGS sequence"/>
</dbReference>
<dbReference type="PANTHER" id="PTHR10063:SF3">
    <property type="entry name" value="RAL GTPASE-ACTIVATING PROTEIN SUBUNIT ALPHA-1"/>
    <property type="match status" value="1"/>
</dbReference>
<feature type="compositionally biased region" description="Basic and acidic residues" evidence="1">
    <location>
        <begin position="204"/>
        <end position="217"/>
    </location>
</feature>
<feature type="region of interest" description="Disordered" evidence="1">
    <location>
        <begin position="71"/>
        <end position="117"/>
    </location>
</feature>
<dbReference type="EMBL" id="KL463573">
    <property type="protein sequence ID" value="KFV14785.1"/>
    <property type="molecule type" value="Genomic_DNA"/>
</dbReference>
<feature type="region of interest" description="Disordered" evidence="1">
    <location>
        <begin position="204"/>
        <end position="235"/>
    </location>
</feature>
<proteinExistence type="predicted"/>
<gene>
    <name evidence="2" type="ORF">N340_02046</name>
</gene>
<feature type="non-terminal residue" evidence="2">
    <location>
        <position position="1"/>
    </location>
</feature>
<keyword evidence="3" id="KW-1185">Reference proteome</keyword>
<evidence type="ECO:0000313" key="3">
    <source>
        <dbReference type="Proteomes" id="UP000053661"/>
    </source>
</evidence>
<dbReference type="GO" id="GO:0005096">
    <property type="term" value="F:GTPase activator activity"/>
    <property type="evidence" value="ECO:0007669"/>
    <property type="project" value="InterPro"/>
</dbReference>
<feature type="compositionally biased region" description="Basic and acidic residues" evidence="1">
    <location>
        <begin position="78"/>
        <end position="98"/>
    </location>
</feature>